<feature type="transmembrane region" description="Helical" evidence="1">
    <location>
        <begin position="28"/>
        <end position="47"/>
    </location>
</feature>
<feature type="transmembrane region" description="Helical" evidence="1">
    <location>
        <begin position="423"/>
        <end position="440"/>
    </location>
</feature>
<keyword evidence="5" id="KW-1185">Reference proteome</keyword>
<evidence type="ECO:0000256" key="1">
    <source>
        <dbReference type="SAM" id="Phobius"/>
    </source>
</evidence>
<dbReference type="Proteomes" id="UP000325933">
    <property type="component" value="Unassembled WGS sequence"/>
</dbReference>
<feature type="transmembrane region" description="Helical" evidence="1">
    <location>
        <begin position="350"/>
        <end position="375"/>
    </location>
</feature>
<keyword evidence="1" id="KW-1133">Transmembrane helix</keyword>
<keyword evidence="1" id="KW-0472">Membrane</keyword>
<evidence type="ECO:0000313" key="4">
    <source>
        <dbReference type="Proteomes" id="UP000325933"/>
    </source>
</evidence>
<reference evidence="4 5" key="1">
    <citation type="submission" date="2019-09" db="EMBL/GenBank/DDBJ databases">
        <authorList>
            <person name="Feng G."/>
        </authorList>
    </citation>
    <scope>NUCLEOTIDE SEQUENCE [LARGE SCALE GENOMIC DNA]</scope>
    <source>
        <strain evidence="3 4">KACC 19283</strain>
        <strain evidence="2 5">KACC 19284</strain>
    </source>
</reference>
<dbReference type="Pfam" id="PF09913">
    <property type="entry name" value="DUF2142"/>
    <property type="match status" value="1"/>
</dbReference>
<evidence type="ECO:0000313" key="5">
    <source>
        <dbReference type="Proteomes" id="UP000326364"/>
    </source>
</evidence>
<dbReference type="InterPro" id="IPR018674">
    <property type="entry name" value="DUF2142_membrane"/>
</dbReference>
<dbReference type="Proteomes" id="UP000326364">
    <property type="component" value="Unassembled WGS sequence"/>
</dbReference>
<organism evidence="3 4">
    <name type="scientific">Sphingobium limneticum</name>
    <dbReference type="NCBI Taxonomy" id="1007511"/>
    <lineage>
        <taxon>Bacteria</taxon>
        <taxon>Pseudomonadati</taxon>
        <taxon>Pseudomonadota</taxon>
        <taxon>Alphaproteobacteria</taxon>
        <taxon>Sphingomonadales</taxon>
        <taxon>Sphingomonadaceae</taxon>
        <taxon>Sphingobium</taxon>
    </lineage>
</organism>
<feature type="transmembrane region" description="Helical" evidence="1">
    <location>
        <begin position="387"/>
        <end position="408"/>
    </location>
</feature>
<sequence>MRNERSRFQSGGSADMSFAAPWSPIETLLLALLCAATLFFTVITPPFQAPDENQHYMKALALAQGDVLTRQQGEATGIDLPRAALDIHAVDFPTDVPPILRRFDRTQIAASAQADAGRSGTAFADFPNVASYAPSLYAPGALGLMLGKAMGLPWINAFYVGRLVNALSGLLLLITALRLLPFGRNALLATALLPTFAYQTGSLSPDAVINGLGFLGLALTLRTGFMTATPARSAALLVTGPLLALCKGVYLPLMAAGLRWQQHRRDLRPGLILGAMALGAFAFVGWMHYSGGSQALYHIQSRRTGETMMTAPLGEQLKIVLHDPINYIRILVSSVTERAPVYALQIVGRFGWNAILLPLVAYQLAALMLGAGVANGIGARFGMGQRLWWLAVAAGIALLIETAMYLTGTPLGADYIQGTQGRYFLPILPLVLIALSPAGPVRGAQKLFAITAILLATIAAATVFDSFWIHGFVTSDGMPPHGSIGRALLLPSPRW</sequence>
<feature type="transmembrane region" description="Helical" evidence="1">
    <location>
        <begin position="447"/>
        <end position="469"/>
    </location>
</feature>
<protein>
    <submittedName>
        <fullName evidence="3">DUF2142 domain-containing protein</fullName>
    </submittedName>
</protein>
<name>A0A5J5HX44_9SPHN</name>
<evidence type="ECO:0000313" key="3">
    <source>
        <dbReference type="EMBL" id="KAA9027357.1"/>
    </source>
</evidence>
<feature type="transmembrane region" description="Helical" evidence="1">
    <location>
        <begin position="270"/>
        <end position="289"/>
    </location>
</feature>
<keyword evidence="1" id="KW-0812">Transmembrane</keyword>
<dbReference type="EMBL" id="VYQB01000013">
    <property type="protein sequence ID" value="KAA9014268.1"/>
    <property type="molecule type" value="Genomic_DNA"/>
</dbReference>
<feature type="transmembrane region" description="Helical" evidence="1">
    <location>
        <begin position="234"/>
        <end position="258"/>
    </location>
</feature>
<feature type="transmembrane region" description="Helical" evidence="1">
    <location>
        <begin position="154"/>
        <end position="176"/>
    </location>
</feature>
<gene>
    <name evidence="3" type="ORF">F4U95_16665</name>
    <name evidence="2" type="ORF">F4U96_16540</name>
</gene>
<evidence type="ECO:0000313" key="2">
    <source>
        <dbReference type="EMBL" id="KAA9014268.1"/>
    </source>
</evidence>
<proteinExistence type="predicted"/>
<accession>A0A5J5HX44</accession>
<feature type="transmembrane region" description="Helical" evidence="1">
    <location>
        <begin position="207"/>
        <end position="228"/>
    </location>
</feature>
<comment type="caution">
    <text evidence="3">The sequence shown here is derived from an EMBL/GenBank/DDBJ whole genome shotgun (WGS) entry which is preliminary data.</text>
</comment>
<dbReference type="AlphaFoldDB" id="A0A5J5HX44"/>
<dbReference type="EMBL" id="VYQA01000013">
    <property type="protein sequence ID" value="KAA9027357.1"/>
    <property type="molecule type" value="Genomic_DNA"/>
</dbReference>